<evidence type="ECO:0000313" key="3">
    <source>
        <dbReference type="Proteomes" id="UP001419268"/>
    </source>
</evidence>
<feature type="region of interest" description="Disordered" evidence="1">
    <location>
        <begin position="27"/>
        <end position="86"/>
    </location>
</feature>
<protein>
    <submittedName>
        <fullName evidence="2">Uncharacterized protein</fullName>
    </submittedName>
</protein>
<reference evidence="2 3" key="1">
    <citation type="submission" date="2024-01" db="EMBL/GenBank/DDBJ databases">
        <title>Genome assemblies of Stephania.</title>
        <authorList>
            <person name="Yang L."/>
        </authorList>
    </citation>
    <scope>NUCLEOTIDE SEQUENCE [LARGE SCALE GENOMIC DNA]</scope>
    <source>
        <strain evidence="2">JXDWG</strain>
        <tissue evidence="2">Leaf</tissue>
    </source>
</reference>
<name>A0AAP0EJG6_9MAGN</name>
<feature type="compositionally biased region" description="Basic and acidic residues" evidence="1">
    <location>
        <begin position="74"/>
        <end position="86"/>
    </location>
</feature>
<evidence type="ECO:0000313" key="2">
    <source>
        <dbReference type="EMBL" id="KAK9094384.1"/>
    </source>
</evidence>
<gene>
    <name evidence="2" type="ORF">Scep_025853</name>
</gene>
<keyword evidence="3" id="KW-1185">Reference proteome</keyword>
<accession>A0AAP0EJG6</accession>
<sequence>MERQEENREMQGRLARMEALLMQHLGIRPHVPPTPRRPLSPAIKRSGPQSDNQPGHLTIDRAPLSPPAPSQSAHLDDHQPGHWTNPHRELAEDIHHLLDDHDEFMSQLMPPPRPPPPVAFGIGAAYKGVGNASLFLLVIEGRDGLSGGKAYQRKVQISYIISTLLISRAFALKMSDEVLKHLIIIGALARRATPHTVPPSPNVHANRETTIR</sequence>
<dbReference type="EMBL" id="JBBNAG010000011">
    <property type="protein sequence ID" value="KAK9094384.1"/>
    <property type="molecule type" value="Genomic_DNA"/>
</dbReference>
<dbReference type="AlphaFoldDB" id="A0AAP0EJG6"/>
<proteinExistence type="predicted"/>
<evidence type="ECO:0000256" key="1">
    <source>
        <dbReference type="SAM" id="MobiDB-lite"/>
    </source>
</evidence>
<organism evidence="2 3">
    <name type="scientific">Stephania cephalantha</name>
    <dbReference type="NCBI Taxonomy" id="152367"/>
    <lineage>
        <taxon>Eukaryota</taxon>
        <taxon>Viridiplantae</taxon>
        <taxon>Streptophyta</taxon>
        <taxon>Embryophyta</taxon>
        <taxon>Tracheophyta</taxon>
        <taxon>Spermatophyta</taxon>
        <taxon>Magnoliopsida</taxon>
        <taxon>Ranunculales</taxon>
        <taxon>Menispermaceae</taxon>
        <taxon>Menispermoideae</taxon>
        <taxon>Cissampelideae</taxon>
        <taxon>Stephania</taxon>
    </lineage>
</organism>
<dbReference type="Proteomes" id="UP001419268">
    <property type="component" value="Unassembled WGS sequence"/>
</dbReference>
<comment type="caution">
    <text evidence="2">The sequence shown here is derived from an EMBL/GenBank/DDBJ whole genome shotgun (WGS) entry which is preliminary data.</text>
</comment>